<dbReference type="GO" id="GO:0006508">
    <property type="term" value="P:proteolysis"/>
    <property type="evidence" value="ECO:0007669"/>
    <property type="project" value="UniProtKB-KW"/>
</dbReference>
<protein>
    <recommendedName>
        <fullName evidence="7">Carboxypeptidase</fullName>
        <ecNumber evidence="7">3.4.16.-</ecNumber>
    </recommendedName>
</protein>
<comment type="similarity">
    <text evidence="1 7">Belongs to the peptidase S10 family.</text>
</comment>
<dbReference type="GO" id="GO:0004185">
    <property type="term" value="F:serine-type carboxypeptidase activity"/>
    <property type="evidence" value="ECO:0007669"/>
    <property type="project" value="UniProtKB-UniRule"/>
</dbReference>
<dbReference type="InterPro" id="IPR033124">
    <property type="entry name" value="Ser_caboxypep_his_AS"/>
</dbReference>
<evidence type="ECO:0000313" key="8">
    <source>
        <dbReference type="EMBL" id="JAS36641.1"/>
    </source>
</evidence>
<evidence type="ECO:0000256" key="7">
    <source>
        <dbReference type="RuleBase" id="RU361156"/>
    </source>
</evidence>
<keyword evidence="5 7" id="KW-0378">Hydrolase</keyword>
<keyword evidence="4 7" id="KW-0732">Signal</keyword>
<dbReference type="Gene3D" id="3.40.50.1820">
    <property type="entry name" value="alpha/beta hydrolase"/>
    <property type="match status" value="1"/>
</dbReference>
<name>A0A1B6EFH6_9HEMI</name>
<dbReference type="PRINTS" id="PR00724">
    <property type="entry name" value="CRBOXYPTASEC"/>
</dbReference>
<evidence type="ECO:0000256" key="5">
    <source>
        <dbReference type="ARBA" id="ARBA00022801"/>
    </source>
</evidence>
<dbReference type="PANTHER" id="PTHR11802">
    <property type="entry name" value="SERINE PROTEASE FAMILY S10 SERINE CARBOXYPEPTIDASE"/>
    <property type="match status" value="1"/>
</dbReference>
<dbReference type="PANTHER" id="PTHR11802:SF472">
    <property type="entry name" value="SERINE CARBOXYPEPTIDASE CPVL-RELATED"/>
    <property type="match status" value="1"/>
</dbReference>
<keyword evidence="2 7" id="KW-0121">Carboxypeptidase</keyword>
<evidence type="ECO:0000256" key="1">
    <source>
        <dbReference type="ARBA" id="ARBA00009431"/>
    </source>
</evidence>
<dbReference type="SUPFAM" id="SSF53474">
    <property type="entry name" value="alpha/beta-Hydrolases"/>
    <property type="match status" value="1"/>
</dbReference>
<reference evidence="8" key="1">
    <citation type="submission" date="2015-12" db="EMBL/GenBank/DDBJ databases">
        <title>De novo transcriptome assembly of four potential Pierce s Disease insect vectors from Arizona vineyards.</title>
        <authorList>
            <person name="Tassone E.E."/>
        </authorList>
    </citation>
    <scope>NUCLEOTIDE SEQUENCE</scope>
</reference>
<gene>
    <name evidence="8" type="ORF">g.15918</name>
</gene>
<dbReference type="PROSITE" id="PS00560">
    <property type="entry name" value="CARBOXYPEPT_SER_HIS"/>
    <property type="match status" value="1"/>
</dbReference>
<proteinExistence type="inferred from homology"/>
<dbReference type="PROSITE" id="PS00131">
    <property type="entry name" value="CARBOXYPEPT_SER_SER"/>
    <property type="match status" value="1"/>
</dbReference>
<dbReference type="InterPro" id="IPR018202">
    <property type="entry name" value="Ser_caboxypep_ser_AS"/>
</dbReference>
<feature type="signal peptide" evidence="7">
    <location>
        <begin position="1"/>
        <end position="18"/>
    </location>
</feature>
<dbReference type="InterPro" id="IPR029058">
    <property type="entry name" value="AB_hydrolase_fold"/>
</dbReference>
<evidence type="ECO:0000256" key="3">
    <source>
        <dbReference type="ARBA" id="ARBA00022670"/>
    </source>
</evidence>
<keyword evidence="6" id="KW-0325">Glycoprotein</keyword>
<keyword evidence="3 7" id="KW-0645">Protease</keyword>
<dbReference type="Pfam" id="PF00450">
    <property type="entry name" value="Peptidase_S10"/>
    <property type="match status" value="1"/>
</dbReference>
<dbReference type="EMBL" id="GEDC01000657">
    <property type="protein sequence ID" value="JAS36641.1"/>
    <property type="molecule type" value="Transcribed_RNA"/>
</dbReference>
<feature type="chain" id="PRO_5008447196" description="Carboxypeptidase" evidence="7">
    <location>
        <begin position="19"/>
        <end position="464"/>
    </location>
</feature>
<dbReference type="AlphaFoldDB" id="A0A1B6EFH6"/>
<accession>A0A1B6EFH6</accession>
<dbReference type="FunFam" id="3.40.50.1820:FF:000096">
    <property type="entry name" value="Carboxypeptidase vitellogenic-like"/>
    <property type="match status" value="1"/>
</dbReference>
<dbReference type="EC" id="3.4.16.-" evidence="7"/>
<evidence type="ECO:0000256" key="4">
    <source>
        <dbReference type="ARBA" id="ARBA00022729"/>
    </source>
</evidence>
<dbReference type="InterPro" id="IPR001563">
    <property type="entry name" value="Peptidase_S10"/>
</dbReference>
<evidence type="ECO:0000256" key="2">
    <source>
        <dbReference type="ARBA" id="ARBA00022645"/>
    </source>
</evidence>
<evidence type="ECO:0000256" key="6">
    <source>
        <dbReference type="ARBA" id="ARBA00023180"/>
    </source>
</evidence>
<sequence>MKYFYLMIFILYINSCESVFNPYRKVQTLPPIGDPGTPLILTPFIESGNITLAQNLSRVKELKYHDISYSGFLTVDKQYDSNMFFWFFPAINNDTSAPVILWLQGGPGATSLFGLFEEHGPIRITTNGNLKRRKYTWASNHAMLYIDNPVGTGFSFTTKDDGYSKNEVDVGKNLYIALIQFFQLFPQYQKNDFFVTGESYAGKYVPAVSYTIHNNNPTAKLKINLKGLAMGNAFCDPEHMITGYGDYLYQLGLIDTKGRDTFHAEENKGVEFIKEKKWSEAFKTFDSLLDGDLIKYPSTFYNLTGFKFYFNFLHNTEYSNSGSLDNFFQKEEVRKAIHVGNATFNGGTKVEEFLMEDVMQSVKPWVETLLENYRVLIYNGQLDIIVAYPFTVNFLNALNWSGSNEYKTALRNKWHVHYELAGYSKTVKNFTEVLVRNAGHMVPFDQPLWALDLITRFTSNKKFD</sequence>
<organism evidence="8">
    <name type="scientific">Clastoptera arizonana</name>
    <name type="common">Arizona spittle bug</name>
    <dbReference type="NCBI Taxonomy" id="38151"/>
    <lineage>
        <taxon>Eukaryota</taxon>
        <taxon>Metazoa</taxon>
        <taxon>Ecdysozoa</taxon>
        <taxon>Arthropoda</taxon>
        <taxon>Hexapoda</taxon>
        <taxon>Insecta</taxon>
        <taxon>Pterygota</taxon>
        <taxon>Neoptera</taxon>
        <taxon>Paraneoptera</taxon>
        <taxon>Hemiptera</taxon>
        <taxon>Auchenorrhyncha</taxon>
        <taxon>Cercopoidea</taxon>
        <taxon>Clastopteridae</taxon>
        <taxon>Clastoptera</taxon>
    </lineage>
</organism>